<reference evidence="2" key="1">
    <citation type="journal article" date="2020" name="Stud. Mycol.">
        <title>101 Dothideomycetes genomes: a test case for predicting lifestyles and emergence of pathogens.</title>
        <authorList>
            <person name="Haridas S."/>
            <person name="Albert R."/>
            <person name="Binder M."/>
            <person name="Bloem J."/>
            <person name="Labutti K."/>
            <person name="Salamov A."/>
            <person name="Andreopoulos B."/>
            <person name="Baker S."/>
            <person name="Barry K."/>
            <person name="Bills G."/>
            <person name="Bluhm B."/>
            <person name="Cannon C."/>
            <person name="Castanera R."/>
            <person name="Culley D."/>
            <person name="Daum C."/>
            <person name="Ezra D."/>
            <person name="Gonzalez J."/>
            <person name="Henrissat B."/>
            <person name="Kuo A."/>
            <person name="Liang C."/>
            <person name="Lipzen A."/>
            <person name="Lutzoni F."/>
            <person name="Magnuson J."/>
            <person name="Mondo S."/>
            <person name="Nolan M."/>
            <person name="Ohm R."/>
            <person name="Pangilinan J."/>
            <person name="Park H.-J."/>
            <person name="Ramirez L."/>
            <person name="Alfaro M."/>
            <person name="Sun H."/>
            <person name="Tritt A."/>
            <person name="Yoshinaga Y."/>
            <person name="Zwiers L.-H."/>
            <person name="Turgeon B."/>
            <person name="Goodwin S."/>
            <person name="Spatafora J."/>
            <person name="Crous P."/>
            <person name="Grigoriev I."/>
        </authorList>
    </citation>
    <scope>NUCLEOTIDE SEQUENCE</scope>
    <source>
        <strain evidence="2">CBS 109.77</strain>
    </source>
</reference>
<dbReference type="AlphaFoldDB" id="A0A6A6XVE3"/>
<dbReference type="InterPro" id="IPR000073">
    <property type="entry name" value="AB_hydrolase_1"/>
</dbReference>
<sequence length="263" mass="29158">MDPKPTIVICPGAWAAKQFFDPVMSAFEAKGYPTVWDISSYPEHDPASFPPENLDAKHLRERVLTPLVEQGKDVVLFMHSYGGIYGPSAVEGLSKKERTSNGLKGGLIALLWTAAFVARKGTSAMAAMGIDPNNLPEWIDHDETTNWVVIRKTHAKAMLFHDLPDEEADRLAEALPQQPFSCFALPVLYDPYDDPNFQDSFGYIFTDADRIIPYELQQKYVQIGGIKKTMVLEGSSHSPHLEQPVQLVGNLVGLLEELTSGTK</sequence>
<keyword evidence="3" id="KW-1185">Reference proteome</keyword>
<evidence type="ECO:0000259" key="1">
    <source>
        <dbReference type="Pfam" id="PF12697"/>
    </source>
</evidence>
<dbReference type="Proteomes" id="UP000799757">
    <property type="component" value="Unassembled WGS sequence"/>
</dbReference>
<organism evidence="2 3">
    <name type="scientific">Melanomma pulvis-pyrius CBS 109.77</name>
    <dbReference type="NCBI Taxonomy" id="1314802"/>
    <lineage>
        <taxon>Eukaryota</taxon>
        <taxon>Fungi</taxon>
        <taxon>Dikarya</taxon>
        <taxon>Ascomycota</taxon>
        <taxon>Pezizomycotina</taxon>
        <taxon>Dothideomycetes</taxon>
        <taxon>Pleosporomycetidae</taxon>
        <taxon>Pleosporales</taxon>
        <taxon>Melanommataceae</taxon>
        <taxon>Melanomma</taxon>
    </lineage>
</organism>
<feature type="domain" description="AB hydrolase-1" evidence="1">
    <location>
        <begin position="7"/>
        <end position="248"/>
    </location>
</feature>
<protein>
    <submittedName>
        <fullName evidence="2">Alpha/beta-hydrolase</fullName>
    </submittedName>
</protein>
<dbReference type="OrthoDB" id="408373at2759"/>
<name>A0A6A6XVE3_9PLEO</name>
<dbReference type="SUPFAM" id="SSF53474">
    <property type="entry name" value="alpha/beta-Hydrolases"/>
    <property type="match status" value="1"/>
</dbReference>
<keyword evidence="2" id="KW-0378">Hydrolase</keyword>
<evidence type="ECO:0000313" key="2">
    <source>
        <dbReference type="EMBL" id="KAF2800541.1"/>
    </source>
</evidence>
<proteinExistence type="predicted"/>
<dbReference type="GO" id="GO:0016787">
    <property type="term" value="F:hydrolase activity"/>
    <property type="evidence" value="ECO:0007669"/>
    <property type="project" value="UniProtKB-KW"/>
</dbReference>
<dbReference type="InterPro" id="IPR029058">
    <property type="entry name" value="AB_hydrolase_fold"/>
</dbReference>
<dbReference type="PANTHER" id="PTHR37017:SF13">
    <property type="entry name" value="AB HYDROLASE-1 DOMAIN-CONTAINING PROTEIN"/>
    <property type="match status" value="1"/>
</dbReference>
<dbReference type="Pfam" id="PF12697">
    <property type="entry name" value="Abhydrolase_6"/>
    <property type="match status" value="1"/>
</dbReference>
<dbReference type="Gene3D" id="3.40.50.1820">
    <property type="entry name" value="alpha/beta hydrolase"/>
    <property type="match status" value="1"/>
</dbReference>
<dbReference type="InterPro" id="IPR052897">
    <property type="entry name" value="Sec-Metab_Biosynth_Hydrolase"/>
</dbReference>
<gene>
    <name evidence="2" type="ORF">K505DRAFT_263697</name>
</gene>
<evidence type="ECO:0000313" key="3">
    <source>
        <dbReference type="Proteomes" id="UP000799757"/>
    </source>
</evidence>
<dbReference type="PANTHER" id="PTHR37017">
    <property type="entry name" value="AB HYDROLASE-1 DOMAIN-CONTAINING PROTEIN-RELATED"/>
    <property type="match status" value="1"/>
</dbReference>
<dbReference type="EMBL" id="MU001746">
    <property type="protein sequence ID" value="KAF2800541.1"/>
    <property type="molecule type" value="Genomic_DNA"/>
</dbReference>
<accession>A0A6A6XVE3</accession>